<dbReference type="GO" id="GO:0005643">
    <property type="term" value="C:nuclear pore"/>
    <property type="evidence" value="ECO:0007669"/>
    <property type="project" value="UniProtKB-ARBA"/>
</dbReference>
<organism evidence="3 4">
    <name type="scientific">Pristionchus pacificus</name>
    <name type="common">Parasitic nematode worm</name>
    <dbReference type="NCBI Taxonomy" id="54126"/>
    <lineage>
        <taxon>Eukaryota</taxon>
        <taxon>Metazoa</taxon>
        <taxon>Ecdysozoa</taxon>
        <taxon>Nematoda</taxon>
        <taxon>Chromadorea</taxon>
        <taxon>Rhabditida</taxon>
        <taxon>Rhabditina</taxon>
        <taxon>Diplogasteromorpha</taxon>
        <taxon>Diplogasteroidea</taxon>
        <taxon>Neodiplogasteridae</taxon>
        <taxon>Pristionchus</taxon>
    </lineage>
</organism>
<dbReference type="Pfam" id="PF04669">
    <property type="entry name" value="PBDC1"/>
    <property type="match status" value="1"/>
</dbReference>
<reference evidence="3" key="2">
    <citation type="submission" date="2022-06" db="UniProtKB">
        <authorList>
            <consortium name="EnsemblMetazoa"/>
        </authorList>
    </citation>
    <scope>IDENTIFICATION</scope>
    <source>
        <strain evidence="3">PS312</strain>
    </source>
</reference>
<dbReference type="AlphaFoldDB" id="A0A2A6BH02"/>
<evidence type="ECO:0000313" key="3">
    <source>
        <dbReference type="EnsemblMetazoa" id="PPA26758.1"/>
    </source>
</evidence>
<sequence length="803" mass="83203">MIADDVPDYGDADKYINDQGIEQFWAIKAYMQANVHMNLIMSVTPSAIRLNPRQDDINASFRKHFPNLNVEKASYFLVTEVELKGDTKAVWREFCEEFKELEDYNMGVLLRQDCTKCYSQENTIVVPKMIYLAIEIARNLEGINDRSKEAYTKDHKDEEAKERKCNGIVRMAFTFGAAQPAATTAAPLFGSTPAATTTSLFGTAPATTSSAPLFGATTSTATTAPLFGATAMLPSQQQSRLKRSNTLFVSIPPATATSSTAPLFGSPAPVPGGGGGAGLFGVNVSAPTSAAPLFGAPAASTASTGLFGATASTSATPSTLFGSSAPTAPKQLFGAPAISTASTGLFGTPAASTASTGLFGAPVASTASSGLFGAPAASTASTGLFGGSATGTTSLFGTPSTAAASTSLFGATPAAPAAPVGLGGMTNTATTLYGGGIAGMGGGLGAGGSDVKQEPQLENPMEGKVEQPQLDQLAAIRNQLAENKKYADEFACNSSDECMKIEDKIRKLERRISSISVSAASLSAREENLRGKAIRDLRMGMIATSIQENMEKNIYTINNQGRQYMVQLIRDYNDQLMQYAQVIEEIQKTVQQMQSGESPVTVTDISNHLHRFDQIFSQVAVEIVATKDKIGDLKEIFNEEHPGVLAREANYSNPLSSMPSGSQQAAGLQQAANARRLAGEPALPSQATAMQIGQYIRQAAPQPAAPTGGLFGSTAATGGGLFGASSTAAKPFSFATPAAAPTGTTGSLFGASPATTPTSTSLFGSTPTPASSSTLSFGANKPTLGTASSGLLFSSTPTKLFGK</sequence>
<dbReference type="InterPro" id="IPR023139">
    <property type="entry name" value="PBDC1-like_dom_sf"/>
</dbReference>
<evidence type="ECO:0000259" key="2">
    <source>
        <dbReference type="Pfam" id="PF04669"/>
    </source>
</evidence>
<dbReference type="PANTHER" id="PTHR13410:SF9">
    <property type="entry name" value="PROTEIN PBDC1"/>
    <property type="match status" value="1"/>
</dbReference>
<dbReference type="Gene3D" id="6.10.140.1350">
    <property type="match status" value="1"/>
</dbReference>
<dbReference type="PANTHER" id="PTHR13410">
    <property type="entry name" value="PROTEIN PBDC1"/>
    <property type="match status" value="1"/>
</dbReference>
<accession>A0A8R1UG52</accession>
<dbReference type="Gene3D" id="1.10.3560.10">
    <property type="entry name" value="yst0336 like domain"/>
    <property type="match status" value="1"/>
</dbReference>
<proteinExistence type="predicted"/>
<feature type="domain" description="Polysaccharide biosynthesis" evidence="2">
    <location>
        <begin position="21"/>
        <end position="147"/>
    </location>
</feature>
<gene>
    <name evidence="3" type="primary">WBGene00116312</name>
</gene>
<reference evidence="4" key="1">
    <citation type="journal article" date="2008" name="Nat. Genet.">
        <title>The Pristionchus pacificus genome provides a unique perspective on nematode lifestyle and parasitism.</title>
        <authorList>
            <person name="Dieterich C."/>
            <person name="Clifton S.W."/>
            <person name="Schuster L.N."/>
            <person name="Chinwalla A."/>
            <person name="Delehaunty K."/>
            <person name="Dinkelacker I."/>
            <person name="Fulton L."/>
            <person name="Fulton R."/>
            <person name="Godfrey J."/>
            <person name="Minx P."/>
            <person name="Mitreva M."/>
            <person name="Roeseler W."/>
            <person name="Tian H."/>
            <person name="Witte H."/>
            <person name="Yang S.P."/>
            <person name="Wilson R.K."/>
            <person name="Sommer R.J."/>
        </authorList>
    </citation>
    <scope>NUCLEOTIDE SEQUENCE [LARGE SCALE GENOMIC DNA]</scope>
    <source>
        <strain evidence="4">PS312</strain>
    </source>
</reference>
<dbReference type="Pfam" id="PF13634">
    <property type="entry name" value="Nucleoporin_FG"/>
    <property type="match status" value="3"/>
</dbReference>
<dbReference type="Proteomes" id="UP000005239">
    <property type="component" value="Unassembled WGS sequence"/>
</dbReference>
<accession>A0A2A6BH02</accession>
<dbReference type="InterPro" id="IPR008476">
    <property type="entry name" value="PBDC1_metazoa/fungi"/>
</dbReference>
<dbReference type="EnsemblMetazoa" id="PPA26758.1">
    <property type="protein sequence ID" value="PPA26758.1"/>
    <property type="gene ID" value="WBGene00116312"/>
</dbReference>
<evidence type="ECO:0000313" key="4">
    <source>
        <dbReference type="Proteomes" id="UP000005239"/>
    </source>
</evidence>
<name>A0A2A6BH02_PRIPA</name>
<feature type="compositionally biased region" description="Low complexity" evidence="1">
    <location>
        <begin position="755"/>
        <end position="776"/>
    </location>
</feature>
<dbReference type="InterPro" id="IPR025574">
    <property type="entry name" value="Nucleoporin_FG_rpt"/>
</dbReference>
<evidence type="ECO:0000256" key="1">
    <source>
        <dbReference type="SAM" id="MobiDB-lite"/>
    </source>
</evidence>
<feature type="region of interest" description="Disordered" evidence="1">
    <location>
        <begin position="755"/>
        <end position="777"/>
    </location>
</feature>
<dbReference type="InterPro" id="IPR021148">
    <property type="entry name" value="Polysacc_synth_dom"/>
</dbReference>
<keyword evidence="4" id="KW-1185">Reference proteome</keyword>
<protein>
    <submittedName>
        <fullName evidence="3">Polysacc_synt_4 domain-containing protein</fullName>
    </submittedName>
</protein>